<evidence type="ECO:0000313" key="3">
    <source>
        <dbReference type="EMBL" id="KAF3001842.1"/>
    </source>
</evidence>
<dbReference type="Proteomes" id="UP000801428">
    <property type="component" value="Unassembled WGS sequence"/>
</dbReference>
<dbReference type="Gene3D" id="3.40.710.10">
    <property type="entry name" value="DD-peptidase/beta-lactamase superfamily"/>
    <property type="match status" value="1"/>
</dbReference>
<dbReference type="SUPFAM" id="SSF56601">
    <property type="entry name" value="beta-lactamase/transpeptidase-like"/>
    <property type="match status" value="1"/>
</dbReference>
<dbReference type="EMBL" id="SWKU01000012">
    <property type="protein sequence ID" value="KAF3001842.1"/>
    <property type="molecule type" value="Genomic_DNA"/>
</dbReference>
<dbReference type="InterPro" id="IPR049511">
    <property type="entry name" value="PGH-like_rpt"/>
</dbReference>
<name>A0A9P4TDI9_CURKU</name>
<proteinExistence type="inferred from homology"/>
<comment type="similarity">
    <text evidence="1">Belongs to the peptidase S12 family.</text>
</comment>
<dbReference type="InterPro" id="IPR012338">
    <property type="entry name" value="Beta-lactam/transpept-like"/>
</dbReference>
<sequence>MGRAEQPPTLVASFPANQQDLTFAKRNGTIEQNVFYGLSGAEVEAKLAKLKADGYRPTSLNIHGSTSDAKYAGIWTKQTGEDFETILGANKTVYDAWLDSHKSQGFVSTHVSATGSSSDALFAGVMEKVPSVANWIQVCGLDNPYGYANATVDEPMYIKGVSMYGAPNERQYCILGHEDLVNYQQTVFYQTDYFKQDYAKLLQSETSKRHWRPVFIDLSEDLLPTPIFDDTSVGQWVARTDLSASELEAEIAAQKAKNLYAVHIAGAGSKGSKYAVLFAEQLSPLERKWTVTGEVTGFKTNDVVAKDMDAVMEEFMKKNSVRQAQVAASVNGTVVAERSYTWAESDRAVVKPTDKFGLGSVSKMFTYAATTNLLNEGLLNHTTRVYPFLGMNNPADNRSLDITVDHLLQHTAGFNRNIKPDIGFIFRNIALERNQTAPVSLRELIEYVYEQPLDFTPGTDSVYSNYGTMLLSYLIANITGESFDSYIHKNVLNGLDVELYPTSPELNANNPIVQETKYTFYPAQDPASTKQVSNANGGDGSIREEAIGAFGLRASASTISQFLANHAAYDIGPRQAYTYRDGTIVGSRAFAQSQDLIDWSLILNTREYENEQKWEQLVFGPISKWYKYALAE</sequence>
<dbReference type="Pfam" id="PF00144">
    <property type="entry name" value="Beta-lactamase"/>
    <property type="match status" value="1"/>
</dbReference>
<organism evidence="3 4">
    <name type="scientific">Curvularia kusanoi</name>
    <name type="common">Cochliobolus kusanoi</name>
    <dbReference type="NCBI Taxonomy" id="90978"/>
    <lineage>
        <taxon>Eukaryota</taxon>
        <taxon>Fungi</taxon>
        <taxon>Dikarya</taxon>
        <taxon>Ascomycota</taxon>
        <taxon>Pezizomycotina</taxon>
        <taxon>Dothideomycetes</taxon>
        <taxon>Pleosporomycetidae</taxon>
        <taxon>Pleosporales</taxon>
        <taxon>Pleosporineae</taxon>
        <taxon>Pleosporaceae</taxon>
        <taxon>Curvularia</taxon>
    </lineage>
</organism>
<dbReference type="AlphaFoldDB" id="A0A9P4TDI9"/>
<dbReference type="InterPro" id="IPR001466">
    <property type="entry name" value="Beta-lactam-related"/>
</dbReference>
<protein>
    <recommendedName>
        <fullName evidence="2">Beta-lactamase-related domain-containing protein</fullName>
    </recommendedName>
</protein>
<evidence type="ECO:0000313" key="4">
    <source>
        <dbReference type="Proteomes" id="UP000801428"/>
    </source>
</evidence>
<dbReference type="Pfam" id="PF17660">
    <property type="entry name" value="BTRD1"/>
    <property type="match status" value="3"/>
</dbReference>
<dbReference type="InterPro" id="IPR050491">
    <property type="entry name" value="AmpC-like"/>
</dbReference>
<gene>
    <name evidence="3" type="ORF">E8E13_004131</name>
</gene>
<evidence type="ECO:0000256" key="1">
    <source>
        <dbReference type="ARBA" id="ARBA00038215"/>
    </source>
</evidence>
<comment type="caution">
    <text evidence="3">The sequence shown here is derived from an EMBL/GenBank/DDBJ whole genome shotgun (WGS) entry which is preliminary data.</text>
</comment>
<dbReference type="OrthoDB" id="5946976at2759"/>
<dbReference type="PANTHER" id="PTHR46825">
    <property type="entry name" value="D-ALANYL-D-ALANINE-CARBOXYPEPTIDASE/ENDOPEPTIDASE AMPH"/>
    <property type="match status" value="1"/>
</dbReference>
<accession>A0A9P4TDI9</accession>
<dbReference type="PANTHER" id="PTHR46825:SF9">
    <property type="entry name" value="BETA-LACTAMASE-RELATED DOMAIN-CONTAINING PROTEIN"/>
    <property type="match status" value="1"/>
</dbReference>
<feature type="domain" description="Beta-lactamase-related" evidence="2">
    <location>
        <begin position="309"/>
        <end position="563"/>
    </location>
</feature>
<evidence type="ECO:0000259" key="2">
    <source>
        <dbReference type="Pfam" id="PF00144"/>
    </source>
</evidence>
<reference evidence="3" key="1">
    <citation type="submission" date="2019-04" db="EMBL/GenBank/DDBJ databases">
        <title>Sequencing of skin fungus with MAO and IRED activity.</title>
        <authorList>
            <person name="Marsaioli A.J."/>
            <person name="Bonatto J.M.C."/>
            <person name="Reis Junior O."/>
        </authorList>
    </citation>
    <scope>NUCLEOTIDE SEQUENCE</scope>
    <source>
        <strain evidence="3">30M1</strain>
    </source>
</reference>
<keyword evidence="4" id="KW-1185">Reference proteome</keyword>